<comment type="caution">
    <text evidence="4">The sequence shown here is derived from an EMBL/GenBank/DDBJ whole genome shotgun (WGS) entry which is preliminary data.</text>
</comment>
<evidence type="ECO:0000256" key="2">
    <source>
        <dbReference type="SAM" id="Phobius"/>
    </source>
</evidence>
<accession>A0ABR7FAX3</accession>
<dbReference type="EMBL" id="JACOOU010000003">
    <property type="protein sequence ID" value="MBC5672360.1"/>
    <property type="molecule type" value="Genomic_DNA"/>
</dbReference>
<feature type="compositionally biased region" description="Gly residues" evidence="1">
    <location>
        <begin position="40"/>
        <end position="56"/>
    </location>
</feature>
<reference evidence="4 5" key="1">
    <citation type="submission" date="2020-08" db="EMBL/GenBank/DDBJ databases">
        <title>Genome public.</title>
        <authorList>
            <person name="Liu C."/>
            <person name="Sun Q."/>
        </authorList>
    </citation>
    <scope>NUCLEOTIDE SEQUENCE [LARGE SCALE GENOMIC DNA]</scope>
    <source>
        <strain evidence="4 5">NSJ-34</strain>
    </source>
</reference>
<feature type="domain" description="Tim44-like" evidence="3">
    <location>
        <begin position="96"/>
        <end position="243"/>
    </location>
</feature>
<feature type="region of interest" description="Disordered" evidence="1">
    <location>
        <begin position="40"/>
        <end position="61"/>
    </location>
</feature>
<dbReference type="InterPro" id="IPR007379">
    <property type="entry name" value="Tim44-like_dom"/>
</dbReference>
<name>A0ABR7FAX3_9FIRM</name>
<dbReference type="InterPro" id="IPR032710">
    <property type="entry name" value="NTF2-like_dom_sf"/>
</dbReference>
<dbReference type="SUPFAM" id="SSF54427">
    <property type="entry name" value="NTF2-like"/>
    <property type="match status" value="1"/>
</dbReference>
<organism evidence="4 5">
    <name type="scientific">Blautia celeris</name>
    <dbReference type="NCBI Taxonomy" id="2763026"/>
    <lineage>
        <taxon>Bacteria</taxon>
        <taxon>Bacillati</taxon>
        <taxon>Bacillota</taxon>
        <taxon>Clostridia</taxon>
        <taxon>Lachnospirales</taxon>
        <taxon>Lachnospiraceae</taxon>
        <taxon>Blautia</taxon>
    </lineage>
</organism>
<keyword evidence="2" id="KW-0812">Transmembrane</keyword>
<dbReference type="Pfam" id="PF04280">
    <property type="entry name" value="Tim44"/>
    <property type="match status" value="1"/>
</dbReference>
<dbReference type="SMART" id="SM00978">
    <property type="entry name" value="Tim44"/>
    <property type="match status" value="1"/>
</dbReference>
<keyword evidence="2" id="KW-1133">Transmembrane helix</keyword>
<proteinExistence type="predicted"/>
<dbReference type="Gene3D" id="3.10.450.240">
    <property type="match status" value="1"/>
</dbReference>
<protein>
    <submittedName>
        <fullName evidence="4">Tim44 domain-containing protein</fullName>
    </submittedName>
</protein>
<keyword evidence="5" id="KW-1185">Reference proteome</keyword>
<evidence type="ECO:0000256" key="1">
    <source>
        <dbReference type="SAM" id="MobiDB-lite"/>
    </source>
</evidence>
<keyword evidence="2" id="KW-0472">Membrane</keyword>
<dbReference type="Proteomes" id="UP000654573">
    <property type="component" value="Unassembled WGS sequence"/>
</dbReference>
<evidence type="ECO:0000313" key="5">
    <source>
        <dbReference type="Proteomes" id="UP000654573"/>
    </source>
</evidence>
<evidence type="ECO:0000259" key="3">
    <source>
        <dbReference type="SMART" id="SM00978"/>
    </source>
</evidence>
<feature type="transmembrane region" description="Helical" evidence="2">
    <location>
        <begin position="71"/>
        <end position="90"/>
    </location>
</feature>
<evidence type="ECO:0000313" key="4">
    <source>
        <dbReference type="EMBL" id="MBC5672360.1"/>
    </source>
</evidence>
<sequence length="253" mass="28840">MMKLSNKKRKYRKFWHGCLLLGILLTALAVPVWGRAGGGSSGGGGGHSGSSGGGSYHSGRSSSRSNLTGNILFGVNAIVVTCGGAIAFTIKAKKAAAKSRNLMRQYEKIGGNWDYREVQRQVEEAYYQIQECWRRMDAGYAAAYLSEELLEDFNMKIQWMEVREEEVVQKHVKLLSAVPVGAYDELGEENDCIWYLIHGSMVGYYINRNTKICVRGNTKKESFYEYWKFIYRNERWVLQEIRQQDEIDINQFV</sequence>
<dbReference type="RefSeq" id="WP_103731379.1">
    <property type="nucleotide sequence ID" value="NZ_JACOOU010000003.1"/>
</dbReference>
<gene>
    <name evidence="4" type="ORF">H8S76_08865</name>
</gene>